<dbReference type="InterPro" id="IPR001585">
    <property type="entry name" value="TAL/FSA"/>
</dbReference>
<dbReference type="InterPro" id="IPR033919">
    <property type="entry name" value="TSA/FSA_arc/bac"/>
</dbReference>
<dbReference type="PANTHER" id="PTHR10683">
    <property type="entry name" value="TRANSALDOLASE"/>
    <property type="match status" value="1"/>
</dbReference>
<feature type="active site" description="Schiff-base intermediate with substrate" evidence="9">
    <location>
        <position position="84"/>
    </location>
</feature>
<dbReference type="PROSITE" id="PS01054">
    <property type="entry name" value="TRANSALDOLASE_1"/>
    <property type="match status" value="1"/>
</dbReference>
<keyword evidence="7 9" id="KW-0704">Schiff base</keyword>
<dbReference type="CDD" id="cd00956">
    <property type="entry name" value="Transaldolase_FSA"/>
    <property type="match status" value="1"/>
</dbReference>
<dbReference type="NCBIfam" id="TIGR00875">
    <property type="entry name" value="fsa_talC_mipB"/>
    <property type="match status" value="1"/>
</dbReference>
<sequence length="226" mass="24534">MKFFVDTANLEDIREAAGMGVLDGVTTNPSLVKAEGNVDFRERVLEICRAVDGDVSAEVTATEFDGMMEEAHTLAQIHDNVVVKIPLIKDGIKALCALDEEGIKTNCTLCFSPTQALVAAKAGADYISPFIGRIDDISSDGMGLIEEIVQIYDNYGFETEILAASIRHPTHVKRAALAGADVATMPFSVLTNLLEHPLTDRGLERFLADWEDYKEARDEAPATTTA</sequence>
<comment type="subcellular location">
    <subcellularLocation>
        <location evidence="1 9">Cytoplasm</location>
    </subcellularLocation>
</comment>
<comment type="catalytic activity">
    <reaction evidence="8 9">
        <text>D-sedoheptulose 7-phosphate + D-glyceraldehyde 3-phosphate = D-erythrose 4-phosphate + beta-D-fructose 6-phosphate</text>
        <dbReference type="Rhea" id="RHEA:17053"/>
        <dbReference type="ChEBI" id="CHEBI:16897"/>
        <dbReference type="ChEBI" id="CHEBI:57483"/>
        <dbReference type="ChEBI" id="CHEBI:57634"/>
        <dbReference type="ChEBI" id="CHEBI:59776"/>
        <dbReference type="EC" id="2.2.1.2"/>
    </reaction>
</comment>
<keyword evidence="5 9" id="KW-0808">Transferase</keyword>
<dbReference type="AlphaFoldDB" id="A0A9X2U2X2"/>
<dbReference type="GO" id="GO:0016832">
    <property type="term" value="F:aldehyde-lyase activity"/>
    <property type="evidence" value="ECO:0007669"/>
    <property type="project" value="InterPro"/>
</dbReference>
<reference evidence="10" key="1">
    <citation type="submission" date="2022-08" db="EMBL/GenBank/DDBJ databases">
        <title>Genomic Encyclopedia of Type Strains, Phase V (KMG-V): Genome sequencing to study the core and pangenomes of soil and plant-associated prokaryotes.</title>
        <authorList>
            <person name="Whitman W."/>
        </authorList>
    </citation>
    <scope>NUCLEOTIDE SEQUENCE</scope>
    <source>
        <strain evidence="10">SP2016B</strain>
    </source>
</reference>
<proteinExistence type="inferred from homology"/>
<dbReference type="EC" id="2.2.1.2" evidence="9"/>
<comment type="pathway">
    <text evidence="2 9">Carbohydrate degradation; pentose phosphate pathway; D-glyceraldehyde 3-phosphate and beta-D-fructose 6-phosphate from D-ribose 5-phosphate and D-xylulose 5-phosphate (non-oxidative stage): step 2/3.</text>
</comment>
<dbReference type="HAMAP" id="MF_00494">
    <property type="entry name" value="Transaldolase_3b"/>
    <property type="match status" value="1"/>
</dbReference>
<evidence type="ECO:0000256" key="1">
    <source>
        <dbReference type="ARBA" id="ARBA00004496"/>
    </source>
</evidence>
<evidence type="ECO:0000313" key="10">
    <source>
        <dbReference type="EMBL" id="MCS3864271.1"/>
    </source>
</evidence>
<dbReference type="InterPro" id="IPR022999">
    <property type="entry name" value="Transaldolase_3B"/>
</dbReference>
<accession>A0A9X2U2X2</accession>
<dbReference type="Pfam" id="PF00923">
    <property type="entry name" value="TAL_FSA"/>
    <property type="match status" value="1"/>
</dbReference>
<dbReference type="EMBL" id="JANTYZ010000002">
    <property type="protein sequence ID" value="MCS3864271.1"/>
    <property type="molecule type" value="Genomic_DNA"/>
</dbReference>
<dbReference type="GO" id="GO:0005975">
    <property type="term" value="P:carbohydrate metabolic process"/>
    <property type="evidence" value="ECO:0007669"/>
    <property type="project" value="InterPro"/>
</dbReference>
<dbReference type="InterPro" id="IPR013785">
    <property type="entry name" value="Aldolase_TIM"/>
</dbReference>
<evidence type="ECO:0000256" key="7">
    <source>
        <dbReference type="ARBA" id="ARBA00023270"/>
    </source>
</evidence>
<evidence type="ECO:0000256" key="4">
    <source>
        <dbReference type="ARBA" id="ARBA00022490"/>
    </source>
</evidence>
<keyword evidence="6 9" id="KW-0570">Pentose shunt</keyword>
<dbReference type="RefSeq" id="WP_259083131.1">
    <property type="nucleotide sequence ID" value="NZ_JANTYZ010000002.1"/>
</dbReference>
<evidence type="ECO:0000256" key="5">
    <source>
        <dbReference type="ARBA" id="ARBA00022679"/>
    </source>
</evidence>
<keyword evidence="4 9" id="KW-0963">Cytoplasm</keyword>
<dbReference type="InterPro" id="IPR004731">
    <property type="entry name" value="Transaldolase_3B/F6P_aldolase"/>
</dbReference>
<dbReference type="Gene3D" id="3.20.20.70">
    <property type="entry name" value="Aldolase class I"/>
    <property type="match status" value="1"/>
</dbReference>
<dbReference type="GO" id="GO:0006098">
    <property type="term" value="P:pentose-phosphate shunt"/>
    <property type="evidence" value="ECO:0007669"/>
    <property type="project" value="UniProtKB-UniRule"/>
</dbReference>
<organism evidence="10 11">
    <name type="scientific">Salinibacter ruber</name>
    <dbReference type="NCBI Taxonomy" id="146919"/>
    <lineage>
        <taxon>Bacteria</taxon>
        <taxon>Pseudomonadati</taxon>
        <taxon>Rhodothermota</taxon>
        <taxon>Rhodothermia</taxon>
        <taxon>Rhodothermales</taxon>
        <taxon>Salinibacteraceae</taxon>
        <taxon>Salinibacter</taxon>
    </lineage>
</organism>
<dbReference type="PANTHER" id="PTHR10683:SF40">
    <property type="entry name" value="FRUCTOSE-6-PHOSPHATE ALDOLASE 1-RELATED"/>
    <property type="match status" value="1"/>
</dbReference>
<evidence type="ECO:0000256" key="8">
    <source>
        <dbReference type="ARBA" id="ARBA00048810"/>
    </source>
</evidence>
<protein>
    <recommendedName>
        <fullName evidence="9">Probable transaldolase</fullName>
        <ecNumber evidence="9">2.2.1.2</ecNumber>
    </recommendedName>
</protein>
<dbReference type="GO" id="GO:0004801">
    <property type="term" value="F:transaldolase activity"/>
    <property type="evidence" value="ECO:0007669"/>
    <property type="project" value="UniProtKB-UniRule"/>
</dbReference>
<dbReference type="GO" id="GO:0042182">
    <property type="term" value="P:ketone catabolic process"/>
    <property type="evidence" value="ECO:0007669"/>
    <property type="project" value="UniProtKB-ARBA"/>
</dbReference>
<evidence type="ECO:0000256" key="9">
    <source>
        <dbReference type="HAMAP-Rule" id="MF_00494"/>
    </source>
</evidence>
<evidence type="ECO:0000256" key="2">
    <source>
        <dbReference type="ARBA" id="ARBA00004857"/>
    </source>
</evidence>
<comment type="function">
    <text evidence="9">Transaldolase is important for the balance of metabolites in the pentose-phosphate pathway.</text>
</comment>
<comment type="caution">
    <text evidence="10">The sequence shown here is derived from an EMBL/GenBank/DDBJ whole genome shotgun (WGS) entry which is preliminary data.</text>
</comment>
<name>A0A9X2U2X2_9BACT</name>
<comment type="similarity">
    <text evidence="3 9">Belongs to the transaldolase family. Type 3B subfamily.</text>
</comment>
<dbReference type="GO" id="GO:0005737">
    <property type="term" value="C:cytoplasm"/>
    <property type="evidence" value="ECO:0007669"/>
    <property type="project" value="UniProtKB-SubCell"/>
</dbReference>
<dbReference type="InterPro" id="IPR018225">
    <property type="entry name" value="Transaldolase_AS"/>
</dbReference>
<gene>
    <name evidence="9" type="primary">tal</name>
    <name evidence="10" type="ORF">GGP82_000817</name>
</gene>
<evidence type="ECO:0000313" key="11">
    <source>
        <dbReference type="Proteomes" id="UP001155034"/>
    </source>
</evidence>
<evidence type="ECO:0000256" key="3">
    <source>
        <dbReference type="ARBA" id="ARBA00005740"/>
    </source>
</evidence>
<dbReference type="Proteomes" id="UP001155034">
    <property type="component" value="Unassembled WGS sequence"/>
</dbReference>
<evidence type="ECO:0000256" key="6">
    <source>
        <dbReference type="ARBA" id="ARBA00023126"/>
    </source>
</evidence>
<dbReference type="FunFam" id="3.20.20.70:FF:000018">
    <property type="entry name" value="Probable transaldolase"/>
    <property type="match status" value="1"/>
</dbReference>
<dbReference type="SUPFAM" id="SSF51569">
    <property type="entry name" value="Aldolase"/>
    <property type="match status" value="1"/>
</dbReference>